<protein>
    <submittedName>
        <fullName evidence="1">Uncharacterized protein</fullName>
    </submittedName>
</protein>
<dbReference type="AlphaFoldDB" id="A0A5C3LSN5"/>
<organism evidence="1 2">
    <name type="scientific">Crucibulum laeve</name>
    <dbReference type="NCBI Taxonomy" id="68775"/>
    <lineage>
        <taxon>Eukaryota</taxon>
        <taxon>Fungi</taxon>
        <taxon>Dikarya</taxon>
        <taxon>Basidiomycota</taxon>
        <taxon>Agaricomycotina</taxon>
        <taxon>Agaricomycetes</taxon>
        <taxon>Agaricomycetidae</taxon>
        <taxon>Agaricales</taxon>
        <taxon>Agaricineae</taxon>
        <taxon>Nidulariaceae</taxon>
        <taxon>Crucibulum</taxon>
    </lineage>
</organism>
<proteinExistence type="predicted"/>
<keyword evidence="2" id="KW-1185">Reference proteome</keyword>
<dbReference type="Proteomes" id="UP000308652">
    <property type="component" value="Unassembled WGS sequence"/>
</dbReference>
<evidence type="ECO:0000313" key="1">
    <source>
        <dbReference type="EMBL" id="TFK34938.1"/>
    </source>
</evidence>
<evidence type="ECO:0000313" key="2">
    <source>
        <dbReference type="Proteomes" id="UP000308652"/>
    </source>
</evidence>
<gene>
    <name evidence="1" type="ORF">BDQ12DRAFT_714942</name>
</gene>
<dbReference type="EMBL" id="ML213626">
    <property type="protein sequence ID" value="TFK34938.1"/>
    <property type="molecule type" value="Genomic_DNA"/>
</dbReference>
<name>A0A5C3LSN5_9AGAR</name>
<sequence length="114" mass="12068">MLLAPPAVPRVVDAALPAWTVVFEAMVPAYEVVARMVDAVDGYTAAAFEAASIVLLQSALASATTKRPAPTVITGISEFKVGSSVTKRSLREGLALSTEALVVRCTKFEMEEEI</sequence>
<accession>A0A5C3LSN5</accession>
<reference evidence="1 2" key="1">
    <citation type="journal article" date="2019" name="Nat. Ecol. Evol.">
        <title>Megaphylogeny resolves global patterns of mushroom evolution.</title>
        <authorList>
            <person name="Varga T."/>
            <person name="Krizsan K."/>
            <person name="Foldi C."/>
            <person name="Dima B."/>
            <person name="Sanchez-Garcia M."/>
            <person name="Sanchez-Ramirez S."/>
            <person name="Szollosi G.J."/>
            <person name="Szarkandi J.G."/>
            <person name="Papp V."/>
            <person name="Albert L."/>
            <person name="Andreopoulos W."/>
            <person name="Angelini C."/>
            <person name="Antonin V."/>
            <person name="Barry K.W."/>
            <person name="Bougher N.L."/>
            <person name="Buchanan P."/>
            <person name="Buyck B."/>
            <person name="Bense V."/>
            <person name="Catcheside P."/>
            <person name="Chovatia M."/>
            <person name="Cooper J."/>
            <person name="Damon W."/>
            <person name="Desjardin D."/>
            <person name="Finy P."/>
            <person name="Geml J."/>
            <person name="Haridas S."/>
            <person name="Hughes K."/>
            <person name="Justo A."/>
            <person name="Karasinski D."/>
            <person name="Kautmanova I."/>
            <person name="Kiss B."/>
            <person name="Kocsube S."/>
            <person name="Kotiranta H."/>
            <person name="LaButti K.M."/>
            <person name="Lechner B.E."/>
            <person name="Liimatainen K."/>
            <person name="Lipzen A."/>
            <person name="Lukacs Z."/>
            <person name="Mihaltcheva S."/>
            <person name="Morgado L.N."/>
            <person name="Niskanen T."/>
            <person name="Noordeloos M.E."/>
            <person name="Ohm R.A."/>
            <person name="Ortiz-Santana B."/>
            <person name="Ovrebo C."/>
            <person name="Racz N."/>
            <person name="Riley R."/>
            <person name="Savchenko A."/>
            <person name="Shiryaev A."/>
            <person name="Soop K."/>
            <person name="Spirin V."/>
            <person name="Szebenyi C."/>
            <person name="Tomsovsky M."/>
            <person name="Tulloss R.E."/>
            <person name="Uehling J."/>
            <person name="Grigoriev I.V."/>
            <person name="Vagvolgyi C."/>
            <person name="Papp T."/>
            <person name="Martin F.M."/>
            <person name="Miettinen O."/>
            <person name="Hibbett D.S."/>
            <person name="Nagy L.G."/>
        </authorList>
    </citation>
    <scope>NUCLEOTIDE SEQUENCE [LARGE SCALE GENOMIC DNA]</scope>
    <source>
        <strain evidence="1 2">CBS 166.37</strain>
    </source>
</reference>